<dbReference type="FunFam" id="3.20.20.100:FF:000002">
    <property type="entry name" value="2,5-diketo-D-gluconic acid reductase A"/>
    <property type="match status" value="1"/>
</dbReference>
<dbReference type="PaxDb" id="2850-Phatr51714"/>
<dbReference type="AlphaFoldDB" id="B7FUV6"/>
<sequence length="341" mass="38960">MEGFGRRKSYDVSKDITIYTKQAFQKYSQTVLHIRSLFLIEQLRRDGKLPAPGELATSLTESEAILHLPCGTPIPQLAFGLYKVPDTKEGEEAIVQAIEAGYRHFDGASFYKNEATFGRALRSSGIARTEFFITGKVWNDAVKSGRHAVRESVETSLVDIGCDYFDLFLVHWPVPGHFCEAYHELEVLHKEGKIKSLGISNFNEKEYEELVRTGISVLPVCNQMEISPVMYRKEMVSFFQQRNILVAAYKPLQRAAAFDRPVILEIAKKHRVTPGQVMLRWGLQKRLIVASKTMHPDRMRENRDVLDFGLTSDDMMRLDALTTDRDLQEREKNDIKEKASL</sequence>
<organism evidence="5 6">
    <name type="scientific">Phaeodactylum tricornutum (strain CCAP 1055/1)</name>
    <dbReference type="NCBI Taxonomy" id="556484"/>
    <lineage>
        <taxon>Eukaryota</taxon>
        <taxon>Sar</taxon>
        <taxon>Stramenopiles</taxon>
        <taxon>Ochrophyta</taxon>
        <taxon>Bacillariophyta</taxon>
        <taxon>Bacillariophyceae</taxon>
        <taxon>Bacillariophycidae</taxon>
        <taxon>Naviculales</taxon>
        <taxon>Phaeodactylaceae</taxon>
        <taxon>Phaeodactylum</taxon>
    </lineage>
</organism>
<dbReference type="STRING" id="556484.B7FUV6"/>
<keyword evidence="2" id="KW-0521">NADP</keyword>
<comment type="similarity">
    <text evidence="1">Belongs to the aldo/keto reductase family.</text>
</comment>
<dbReference type="Pfam" id="PF00248">
    <property type="entry name" value="Aldo_ket_red"/>
    <property type="match status" value="1"/>
</dbReference>
<dbReference type="InterPro" id="IPR020471">
    <property type="entry name" value="AKR"/>
</dbReference>
<name>B7FUV6_PHATC</name>
<dbReference type="CDD" id="cd19071">
    <property type="entry name" value="AKR_AKR1-5-like"/>
    <property type="match status" value="1"/>
</dbReference>
<dbReference type="EMBL" id="CM000607">
    <property type="protein sequence ID" value="EEC50052.1"/>
    <property type="molecule type" value="Genomic_DNA"/>
</dbReference>
<dbReference type="EC" id="1.1.1.-" evidence="5"/>
<evidence type="ECO:0000259" key="4">
    <source>
        <dbReference type="Pfam" id="PF00248"/>
    </source>
</evidence>
<dbReference type="InterPro" id="IPR018170">
    <property type="entry name" value="Aldo/ket_reductase_CS"/>
</dbReference>
<reference evidence="5 6" key="1">
    <citation type="journal article" date="2008" name="Nature">
        <title>The Phaeodactylum genome reveals the evolutionary history of diatom genomes.</title>
        <authorList>
            <person name="Bowler C."/>
            <person name="Allen A.E."/>
            <person name="Badger J.H."/>
            <person name="Grimwood J."/>
            <person name="Jabbari K."/>
            <person name="Kuo A."/>
            <person name="Maheswari U."/>
            <person name="Martens C."/>
            <person name="Maumus F."/>
            <person name="Otillar R.P."/>
            <person name="Rayko E."/>
            <person name="Salamov A."/>
            <person name="Vandepoele K."/>
            <person name="Beszteri B."/>
            <person name="Gruber A."/>
            <person name="Heijde M."/>
            <person name="Katinka M."/>
            <person name="Mock T."/>
            <person name="Valentin K."/>
            <person name="Verret F."/>
            <person name="Berges J.A."/>
            <person name="Brownlee C."/>
            <person name="Cadoret J.P."/>
            <person name="Chiovitti A."/>
            <person name="Choi C.J."/>
            <person name="Coesel S."/>
            <person name="De Martino A."/>
            <person name="Detter J.C."/>
            <person name="Durkin C."/>
            <person name="Falciatore A."/>
            <person name="Fournet J."/>
            <person name="Haruta M."/>
            <person name="Huysman M.J."/>
            <person name="Jenkins B.D."/>
            <person name="Jiroutova K."/>
            <person name="Jorgensen R.E."/>
            <person name="Joubert Y."/>
            <person name="Kaplan A."/>
            <person name="Kroger N."/>
            <person name="Kroth P.G."/>
            <person name="La Roche J."/>
            <person name="Lindquist E."/>
            <person name="Lommer M."/>
            <person name="Martin-Jezequel V."/>
            <person name="Lopez P.J."/>
            <person name="Lucas S."/>
            <person name="Mangogna M."/>
            <person name="McGinnis K."/>
            <person name="Medlin L.K."/>
            <person name="Montsant A."/>
            <person name="Oudot-Le Secq M.P."/>
            <person name="Napoli C."/>
            <person name="Obornik M."/>
            <person name="Parker M.S."/>
            <person name="Petit J.L."/>
            <person name="Porcel B.M."/>
            <person name="Poulsen N."/>
            <person name="Robison M."/>
            <person name="Rychlewski L."/>
            <person name="Rynearson T.A."/>
            <person name="Schmutz J."/>
            <person name="Shapiro H."/>
            <person name="Siaut M."/>
            <person name="Stanley M."/>
            <person name="Sussman M.R."/>
            <person name="Taylor A.R."/>
            <person name="Vardi A."/>
            <person name="von Dassow P."/>
            <person name="Vyverman W."/>
            <person name="Willis A."/>
            <person name="Wyrwicz L.S."/>
            <person name="Rokhsar D.S."/>
            <person name="Weissenbach J."/>
            <person name="Armbrust E.V."/>
            <person name="Green B.R."/>
            <person name="Van de Peer Y."/>
            <person name="Grigoriev I.V."/>
        </authorList>
    </citation>
    <scope>NUCLEOTIDE SEQUENCE [LARGE SCALE GENOMIC DNA]</scope>
    <source>
        <strain evidence="5 6">CCAP 1055/1</strain>
    </source>
</reference>
<evidence type="ECO:0000256" key="1">
    <source>
        <dbReference type="ARBA" id="ARBA00007905"/>
    </source>
</evidence>
<dbReference type="OrthoDB" id="416253at2759"/>
<dbReference type="GeneID" id="7197910"/>
<accession>B7FUV6</accession>
<dbReference type="GO" id="GO:0016616">
    <property type="term" value="F:oxidoreductase activity, acting on the CH-OH group of donors, NAD or NADP as acceptor"/>
    <property type="evidence" value="ECO:0007669"/>
    <property type="project" value="UniProtKB-ARBA"/>
</dbReference>
<feature type="non-terminal residue" evidence="5">
    <location>
        <position position="341"/>
    </location>
</feature>
<dbReference type="PROSITE" id="PS00062">
    <property type="entry name" value="ALDOKETO_REDUCTASE_2"/>
    <property type="match status" value="1"/>
</dbReference>
<dbReference type="InParanoid" id="B7FUV6"/>
<keyword evidence="3 5" id="KW-0560">Oxidoreductase</keyword>
<dbReference type="InterPro" id="IPR036812">
    <property type="entry name" value="NAD(P)_OxRdtase_dom_sf"/>
</dbReference>
<dbReference type="PRINTS" id="PR00069">
    <property type="entry name" value="ALDKETRDTASE"/>
</dbReference>
<evidence type="ECO:0000256" key="3">
    <source>
        <dbReference type="ARBA" id="ARBA00023002"/>
    </source>
</evidence>
<dbReference type="PANTHER" id="PTHR43827">
    <property type="entry name" value="2,5-DIKETO-D-GLUCONIC ACID REDUCTASE"/>
    <property type="match status" value="1"/>
</dbReference>
<dbReference type="Proteomes" id="UP000000759">
    <property type="component" value="Chromosome 4"/>
</dbReference>
<dbReference type="eggNOG" id="KOG1577">
    <property type="taxonomic scope" value="Eukaryota"/>
</dbReference>
<dbReference type="InterPro" id="IPR023210">
    <property type="entry name" value="NADP_OxRdtase_dom"/>
</dbReference>
<dbReference type="SUPFAM" id="SSF51430">
    <property type="entry name" value="NAD(P)-linked oxidoreductase"/>
    <property type="match status" value="1"/>
</dbReference>
<proteinExistence type="inferred from homology"/>
<evidence type="ECO:0000313" key="5">
    <source>
        <dbReference type="EMBL" id="EEC50052.1"/>
    </source>
</evidence>
<dbReference type="KEGG" id="pti:PHATRDRAFT_51714"/>
<protein>
    <submittedName>
        <fullName evidence="5">Reductase with NAD or NADP as acceptor</fullName>
        <ecNumber evidence="5">1.1.1.-</ecNumber>
    </submittedName>
</protein>
<dbReference type="RefSeq" id="XP_002178387.1">
    <property type="nucleotide sequence ID" value="XM_002178351.2"/>
</dbReference>
<dbReference type="PANTHER" id="PTHR43827:SF3">
    <property type="entry name" value="NADP-DEPENDENT OXIDOREDUCTASE DOMAIN-CONTAINING PROTEIN"/>
    <property type="match status" value="1"/>
</dbReference>
<reference evidence="6" key="2">
    <citation type="submission" date="2008-08" db="EMBL/GenBank/DDBJ databases">
        <authorList>
            <consortium name="Diatom Consortium"/>
            <person name="Grigoriev I."/>
            <person name="Grimwood J."/>
            <person name="Kuo A."/>
            <person name="Otillar R.P."/>
            <person name="Salamov A."/>
            <person name="Detter J.C."/>
            <person name="Lindquist E."/>
            <person name="Shapiro H."/>
            <person name="Lucas S."/>
            <person name="Glavina del Rio T."/>
            <person name="Pitluck S."/>
            <person name="Rokhsar D."/>
            <person name="Bowler C."/>
        </authorList>
    </citation>
    <scope>GENOME REANNOTATION</scope>
    <source>
        <strain evidence="6">CCAP 1055/1</strain>
    </source>
</reference>
<dbReference type="Gene3D" id="3.20.20.100">
    <property type="entry name" value="NADP-dependent oxidoreductase domain"/>
    <property type="match status" value="1"/>
</dbReference>
<evidence type="ECO:0000313" key="6">
    <source>
        <dbReference type="Proteomes" id="UP000000759"/>
    </source>
</evidence>
<feature type="domain" description="NADP-dependent oxidoreductase" evidence="4">
    <location>
        <begin position="86"/>
        <end position="321"/>
    </location>
</feature>
<evidence type="ECO:0000256" key="2">
    <source>
        <dbReference type="ARBA" id="ARBA00022857"/>
    </source>
</evidence>
<keyword evidence="6" id="KW-1185">Reference proteome</keyword>
<gene>
    <name evidence="5" type="ORF">PHATRDRAFT_51714</name>
</gene>